<evidence type="ECO:0000256" key="1">
    <source>
        <dbReference type="SAM" id="SignalP"/>
    </source>
</evidence>
<accession>A0ABM1ZPS4</accession>
<evidence type="ECO:0008006" key="4">
    <source>
        <dbReference type="Google" id="ProtNLM"/>
    </source>
</evidence>
<evidence type="ECO:0000313" key="2">
    <source>
        <dbReference type="EnsemblMetazoa" id="AALFPA23_020491.P30257"/>
    </source>
</evidence>
<feature type="signal peptide" evidence="1">
    <location>
        <begin position="1"/>
        <end position="18"/>
    </location>
</feature>
<organism evidence="2 3">
    <name type="scientific">Aedes albopictus</name>
    <name type="common">Asian tiger mosquito</name>
    <name type="synonym">Stegomyia albopicta</name>
    <dbReference type="NCBI Taxonomy" id="7160"/>
    <lineage>
        <taxon>Eukaryota</taxon>
        <taxon>Metazoa</taxon>
        <taxon>Ecdysozoa</taxon>
        <taxon>Arthropoda</taxon>
        <taxon>Hexapoda</taxon>
        <taxon>Insecta</taxon>
        <taxon>Pterygota</taxon>
        <taxon>Neoptera</taxon>
        <taxon>Endopterygota</taxon>
        <taxon>Diptera</taxon>
        <taxon>Nematocera</taxon>
        <taxon>Culicoidea</taxon>
        <taxon>Culicidae</taxon>
        <taxon>Culicinae</taxon>
        <taxon>Aedini</taxon>
        <taxon>Aedes</taxon>
        <taxon>Stegomyia</taxon>
    </lineage>
</organism>
<dbReference type="RefSeq" id="XP_019540834.3">
    <property type="nucleotide sequence ID" value="XM_019685289.3"/>
</dbReference>
<sequence length="480" mass="52658">MAKAVVLLVLAACSVVRGDPFFGNNYILPQGAALARYASEVVTNLNNARNSLSSYVRYPPTASPSLNQGAIALRDYVGNVSLLAGNVYAEVSRAATDRTTAPVVVFSKISMRCNNLQPLLQNGSLYAESLAANFDTEADNSTSTYFAAWHENLISESLALQKLLLNVSQVIDSVAGQGLNTQQFIAALSVDGLLQDLVDAVQRSAASSGHLSSTVSSLVGAINTANSFRSTANSRIQSSRQSAVSTVNNYITSSNASFNSILVATDALFNHLKTVNDSFVFRWPALLSDRVEQKLDLLNRSIESLIVNLHFRRNIVEMHYLVTRAVFATENEPQTYLENESEQLTRRLVNVIQPDGCAANFRTQFWTLPGTVQSQLAQCVNSQLGLERQGASQVQSIASNFLRGYVTAVYDSLEICYSHPFEKMNDCLDEIVETIDFGGKFFLLDTVTFYLFEQVQSELINCNSRLVKYVQNVGLRANCQ</sequence>
<feature type="chain" id="PRO_5047237815" description="Secreted protein" evidence="1">
    <location>
        <begin position="19"/>
        <end position="480"/>
    </location>
</feature>
<name>A0ABM1ZPS4_AEDAL</name>
<reference evidence="3" key="1">
    <citation type="journal article" date="2015" name="Proc. Natl. Acad. Sci. U.S.A.">
        <title>Genome sequence of the Asian Tiger mosquito, Aedes albopictus, reveals insights into its biology, genetics, and evolution.</title>
        <authorList>
            <person name="Chen X.G."/>
            <person name="Jiang X."/>
            <person name="Gu J."/>
            <person name="Xu M."/>
            <person name="Wu Y."/>
            <person name="Deng Y."/>
            <person name="Zhang C."/>
            <person name="Bonizzoni M."/>
            <person name="Dermauw W."/>
            <person name="Vontas J."/>
            <person name="Armbruster P."/>
            <person name="Huang X."/>
            <person name="Yang Y."/>
            <person name="Zhang H."/>
            <person name="He W."/>
            <person name="Peng H."/>
            <person name="Liu Y."/>
            <person name="Wu K."/>
            <person name="Chen J."/>
            <person name="Lirakis M."/>
            <person name="Topalis P."/>
            <person name="Van Leeuwen T."/>
            <person name="Hall A.B."/>
            <person name="Jiang X."/>
            <person name="Thorpe C."/>
            <person name="Mueller R.L."/>
            <person name="Sun C."/>
            <person name="Waterhouse R.M."/>
            <person name="Yan G."/>
            <person name="Tu Z.J."/>
            <person name="Fang X."/>
            <person name="James A.A."/>
        </authorList>
    </citation>
    <scope>NUCLEOTIDE SEQUENCE [LARGE SCALE GENOMIC DNA]</scope>
    <source>
        <strain evidence="3">Foshan</strain>
    </source>
</reference>
<reference evidence="2" key="2">
    <citation type="submission" date="2025-05" db="UniProtKB">
        <authorList>
            <consortium name="EnsemblMetazoa"/>
        </authorList>
    </citation>
    <scope>IDENTIFICATION</scope>
    <source>
        <strain evidence="2">Foshan</strain>
    </source>
</reference>
<dbReference type="GeneID" id="109411713"/>
<protein>
    <recommendedName>
        <fullName evidence="4">Secreted protein</fullName>
    </recommendedName>
</protein>
<proteinExistence type="predicted"/>
<dbReference type="EnsemblMetazoa" id="AALFPA23_020491.R30257">
    <property type="protein sequence ID" value="AALFPA23_020491.P30257"/>
    <property type="gene ID" value="AALFPA23_020491"/>
</dbReference>
<keyword evidence="1" id="KW-0732">Signal</keyword>
<keyword evidence="3" id="KW-1185">Reference proteome</keyword>
<evidence type="ECO:0000313" key="3">
    <source>
        <dbReference type="Proteomes" id="UP000069940"/>
    </source>
</evidence>
<dbReference type="Proteomes" id="UP000069940">
    <property type="component" value="Unassembled WGS sequence"/>
</dbReference>